<evidence type="ECO:0000256" key="1">
    <source>
        <dbReference type="SAM" id="SignalP"/>
    </source>
</evidence>
<dbReference type="Proteomes" id="UP000829685">
    <property type="component" value="Unassembled WGS sequence"/>
</dbReference>
<proteinExistence type="predicted"/>
<accession>A0A9Q0APB7</accession>
<name>A0A9Q0APB7_9PEZI</name>
<organism evidence="2 3">
    <name type="scientific">Neoarthrinium moseri</name>
    <dbReference type="NCBI Taxonomy" id="1658444"/>
    <lineage>
        <taxon>Eukaryota</taxon>
        <taxon>Fungi</taxon>
        <taxon>Dikarya</taxon>
        <taxon>Ascomycota</taxon>
        <taxon>Pezizomycotina</taxon>
        <taxon>Sordariomycetes</taxon>
        <taxon>Xylariomycetidae</taxon>
        <taxon>Amphisphaeriales</taxon>
        <taxon>Apiosporaceae</taxon>
        <taxon>Neoarthrinium</taxon>
    </lineage>
</organism>
<feature type="signal peptide" evidence="1">
    <location>
        <begin position="1"/>
        <end position="18"/>
    </location>
</feature>
<reference evidence="2" key="1">
    <citation type="submission" date="2021-03" db="EMBL/GenBank/DDBJ databases">
        <title>Revisited historic fungal species revealed as producer of novel bioactive compounds through whole genome sequencing and comparative genomics.</title>
        <authorList>
            <person name="Vignolle G.A."/>
            <person name="Hochenegger N."/>
            <person name="Mach R.L."/>
            <person name="Mach-Aigner A.R."/>
            <person name="Javad Rahimi M."/>
            <person name="Salim K.A."/>
            <person name="Chan C.M."/>
            <person name="Lim L.B.L."/>
            <person name="Cai F."/>
            <person name="Druzhinina I.S."/>
            <person name="U'Ren J.M."/>
            <person name="Derntl C."/>
        </authorList>
    </citation>
    <scope>NUCLEOTIDE SEQUENCE</scope>
    <source>
        <strain evidence="2">TUCIM 5799</strain>
    </source>
</reference>
<gene>
    <name evidence="2" type="ORF">JX265_006358</name>
</gene>
<comment type="caution">
    <text evidence="2">The sequence shown here is derived from an EMBL/GenBank/DDBJ whole genome shotgun (WGS) entry which is preliminary data.</text>
</comment>
<protein>
    <submittedName>
        <fullName evidence="2">Uncharacterized protein</fullName>
    </submittedName>
</protein>
<keyword evidence="3" id="KW-1185">Reference proteome</keyword>
<sequence length="181" mass="19653">MRFPTLALLFAASLGALATPSLRGHRVRQENTTPTQCTSSAVQTITTINRGNEGIWHVKANQTGLNQLYKSTQTDWLSNNKTAVLDKCTSICFAGNNTETPGTWLPSGKYFEGAFVNTPGGSSQHPVWQCACYDNTLSQSNLAAGGGVWDNAYAFFSFSHTSITHHEDHLSQPLLTVPVYA</sequence>
<feature type="chain" id="PRO_5040387058" evidence="1">
    <location>
        <begin position="19"/>
        <end position="181"/>
    </location>
</feature>
<keyword evidence="1" id="KW-0732">Signal</keyword>
<dbReference type="EMBL" id="JAFIMR010000014">
    <property type="protein sequence ID" value="KAI1870188.1"/>
    <property type="molecule type" value="Genomic_DNA"/>
</dbReference>
<evidence type="ECO:0000313" key="2">
    <source>
        <dbReference type="EMBL" id="KAI1870188.1"/>
    </source>
</evidence>
<evidence type="ECO:0000313" key="3">
    <source>
        <dbReference type="Proteomes" id="UP000829685"/>
    </source>
</evidence>
<dbReference type="AlphaFoldDB" id="A0A9Q0APB7"/>